<keyword evidence="1" id="KW-0812">Transmembrane</keyword>
<sequence>MSAITARRTSPRRTPRVGGRLERALGYDGVIARLLLGAFDWFTVSASFLAALVPLVTFTTLVGWQLTHLALWLGALTLLPLYSALEALLAAGAVLLEGSVRPGRAYWVAFAKATRRRWWAGLIPSAAVLLLGYDLAIVGTGAGALLAGSVVLVVGGILAIALASTAPVGEAGAHPLAQVAEAAYRIVRRPHVALTWPLLAGAILVASSLPVVGGMLWLFGPALFGVAAQVCNRALGFAPAVPGSDRAEAHS</sequence>
<keyword evidence="1" id="KW-0472">Membrane</keyword>
<name>A0ABP8PRE7_9MICO</name>
<evidence type="ECO:0008006" key="4">
    <source>
        <dbReference type="Google" id="ProtNLM"/>
    </source>
</evidence>
<proteinExistence type="predicted"/>
<gene>
    <name evidence="2" type="ORF">GCM10023171_36570</name>
</gene>
<evidence type="ECO:0000313" key="2">
    <source>
        <dbReference type="EMBL" id="GAA4491892.1"/>
    </source>
</evidence>
<feature type="transmembrane region" description="Helical" evidence="1">
    <location>
        <begin position="194"/>
        <end position="219"/>
    </location>
</feature>
<keyword evidence="1" id="KW-1133">Transmembrane helix</keyword>
<feature type="transmembrane region" description="Helical" evidence="1">
    <location>
        <begin position="41"/>
        <end position="64"/>
    </location>
</feature>
<dbReference type="RefSeq" id="WP_345188929.1">
    <property type="nucleotide sequence ID" value="NZ_BAABGP010000026.1"/>
</dbReference>
<keyword evidence="3" id="KW-1185">Reference proteome</keyword>
<dbReference type="Proteomes" id="UP001500731">
    <property type="component" value="Unassembled WGS sequence"/>
</dbReference>
<dbReference type="EMBL" id="BAABGP010000026">
    <property type="protein sequence ID" value="GAA4491892.1"/>
    <property type="molecule type" value="Genomic_DNA"/>
</dbReference>
<evidence type="ECO:0000256" key="1">
    <source>
        <dbReference type="SAM" id="Phobius"/>
    </source>
</evidence>
<protein>
    <recommendedName>
        <fullName evidence="4">DUF624 domain-containing protein</fullName>
    </recommendedName>
</protein>
<comment type="caution">
    <text evidence="2">The sequence shown here is derived from an EMBL/GenBank/DDBJ whole genome shotgun (WGS) entry which is preliminary data.</text>
</comment>
<reference evidence="3" key="1">
    <citation type="journal article" date="2019" name="Int. J. Syst. Evol. Microbiol.">
        <title>The Global Catalogue of Microorganisms (GCM) 10K type strain sequencing project: providing services to taxonomists for standard genome sequencing and annotation.</title>
        <authorList>
            <consortium name="The Broad Institute Genomics Platform"/>
            <consortium name="The Broad Institute Genome Sequencing Center for Infectious Disease"/>
            <person name="Wu L."/>
            <person name="Ma J."/>
        </authorList>
    </citation>
    <scope>NUCLEOTIDE SEQUENCE [LARGE SCALE GENOMIC DNA]</scope>
    <source>
        <strain evidence="3">JCM 17839</strain>
    </source>
</reference>
<feature type="transmembrane region" description="Helical" evidence="1">
    <location>
        <begin position="142"/>
        <end position="163"/>
    </location>
</feature>
<feature type="transmembrane region" description="Helical" evidence="1">
    <location>
        <begin position="70"/>
        <end position="96"/>
    </location>
</feature>
<accession>A0ABP8PRE7</accession>
<organism evidence="2 3">
    <name type="scientific">Microbacterium panaciterrae</name>
    <dbReference type="NCBI Taxonomy" id="985759"/>
    <lineage>
        <taxon>Bacteria</taxon>
        <taxon>Bacillati</taxon>
        <taxon>Actinomycetota</taxon>
        <taxon>Actinomycetes</taxon>
        <taxon>Micrococcales</taxon>
        <taxon>Microbacteriaceae</taxon>
        <taxon>Microbacterium</taxon>
    </lineage>
</organism>
<evidence type="ECO:0000313" key="3">
    <source>
        <dbReference type="Proteomes" id="UP001500731"/>
    </source>
</evidence>
<feature type="transmembrane region" description="Helical" evidence="1">
    <location>
        <begin position="117"/>
        <end position="136"/>
    </location>
</feature>